<feature type="compositionally biased region" description="Polar residues" evidence="1">
    <location>
        <begin position="256"/>
        <end position="267"/>
    </location>
</feature>
<dbReference type="AlphaFoldDB" id="A0A1E3WMD2"/>
<evidence type="ECO:0000256" key="1">
    <source>
        <dbReference type="SAM" id="MobiDB-lite"/>
    </source>
</evidence>
<dbReference type="PATRIC" id="fig|45658.8.peg.1188"/>
<reference evidence="3 4" key="1">
    <citation type="submission" date="2016-08" db="EMBL/GenBank/DDBJ databases">
        <title>Genome sequencing of Vibrio scophthalmi strain FP3289, an isolated from Paralichthys olivaceus.</title>
        <authorList>
            <person name="Han H.-J."/>
        </authorList>
    </citation>
    <scope>NUCLEOTIDE SEQUENCE [LARGE SCALE GENOMIC DNA]</scope>
    <source>
        <strain evidence="3 4">FP3289</strain>
    </source>
</reference>
<dbReference type="OrthoDB" id="9813502at2"/>
<evidence type="ECO:0000313" key="4">
    <source>
        <dbReference type="Proteomes" id="UP000095131"/>
    </source>
</evidence>
<evidence type="ECO:0000313" key="3">
    <source>
        <dbReference type="EMBL" id="ODS10933.1"/>
    </source>
</evidence>
<evidence type="ECO:0000259" key="2">
    <source>
        <dbReference type="Pfam" id="PF04233"/>
    </source>
</evidence>
<name>A0A1E3WMD2_9VIBR</name>
<comment type="caution">
    <text evidence="3">The sequence shown here is derived from an EMBL/GenBank/DDBJ whole genome shotgun (WGS) entry which is preliminary data.</text>
</comment>
<feature type="region of interest" description="Disordered" evidence="1">
    <location>
        <begin position="237"/>
        <end position="267"/>
    </location>
</feature>
<dbReference type="InterPro" id="IPR006528">
    <property type="entry name" value="Phage_head_morphogenesis_dom"/>
</dbReference>
<proteinExistence type="predicted"/>
<protein>
    <submittedName>
        <fullName evidence="3">Putative capsid assembly protein</fullName>
    </submittedName>
</protein>
<dbReference type="Proteomes" id="UP000095131">
    <property type="component" value="Unassembled WGS sequence"/>
</dbReference>
<sequence length="267" mass="30801">MNEDLIPEEALNYLLGKGIQPAFDYRDVWRSEHNHMFTVAKMMNEDMLSDVKIAVEKALAEGMSFKEFKDYLKPYLVKQGWWGQVMMDDPLTQETKQVQLGSNARLKTIYRTNMKTARAAGQWERIERTKESHPYLLYELGPSREHRPDHVKWNGLMLPADDSFWHTHYPSNGWGCNCRVRQVSQAQAEKLKQSGISARVQEVDESTGLATGRFTSERIDVHTTAPQIKTRKMLNKRTGEVESVPEGIDPGWNYNPGINRTPFKQNN</sequence>
<gene>
    <name evidence="3" type="ORF">VSF3289_01194</name>
</gene>
<dbReference type="EMBL" id="MDCJ01000002">
    <property type="protein sequence ID" value="ODS10933.1"/>
    <property type="molecule type" value="Genomic_DNA"/>
</dbReference>
<feature type="domain" description="Phage head morphogenesis" evidence="2">
    <location>
        <begin position="50"/>
        <end position="180"/>
    </location>
</feature>
<dbReference type="RefSeq" id="WP_069446363.1">
    <property type="nucleotide sequence ID" value="NZ_MDCJ01000002.1"/>
</dbReference>
<organism evidence="3 4">
    <name type="scientific">Vibrio scophthalmi</name>
    <dbReference type="NCBI Taxonomy" id="45658"/>
    <lineage>
        <taxon>Bacteria</taxon>
        <taxon>Pseudomonadati</taxon>
        <taxon>Pseudomonadota</taxon>
        <taxon>Gammaproteobacteria</taxon>
        <taxon>Vibrionales</taxon>
        <taxon>Vibrionaceae</taxon>
        <taxon>Vibrio</taxon>
    </lineage>
</organism>
<accession>A0A1E3WMD2</accession>
<dbReference type="Pfam" id="PF04233">
    <property type="entry name" value="Phage_Mu_F"/>
    <property type="match status" value="1"/>
</dbReference>